<comment type="similarity">
    <text evidence="6">Belongs to the ABC-4 integral membrane protein family.</text>
</comment>
<feature type="domain" description="MacB-like periplasmic core" evidence="9">
    <location>
        <begin position="19"/>
        <end position="253"/>
    </location>
</feature>
<feature type="domain" description="ABC3 transporter permease C-terminal" evidence="8">
    <location>
        <begin position="761"/>
        <end position="876"/>
    </location>
</feature>
<reference evidence="10" key="1">
    <citation type="submission" date="2023-04" db="EMBL/GenBank/DDBJ databases">
        <title>Uncovering the Secrets of Slow-Growing Bacteria in Tropical Savanna Soil through Cultivation and Genomic Analysis.</title>
        <authorList>
            <person name="Goncalves O.S."/>
            <person name="Santana M.F."/>
        </authorList>
    </citation>
    <scope>NUCLEOTIDE SEQUENCE</scope>
    <source>
        <strain evidence="10">ANTI</strain>
    </source>
</reference>
<sequence>MKSYTDLTGKYLKGQKKRSMLTILGIILSVTLFTSIGTIGMSYWDKSVRQTMQDFGDYHVSFNGISGEAIPKVKNNAAVKSAGVISREGYAVLRETKEKEKKEDPFAAPYRYLNVKGYNANAMNMLQSQLDSGRYPENSNEIILSSSSLSYFLKKPKLGETITLNLGIRKVASTGEDKKINGLGDYGWDLDEAFQAQSQREYTVVGFMKPSSKENWSSGYIFPAITFNDNKSIDNYKNYFIYVKMKSLKNIKEKTEALMSSLQLSNVEQGSAMQLDRDNFIENVRIEYNNELLKLYGKSIYEGVNNSLILTFAAVIAIIMICTIAMIYNIFHISVLERISQFGMLRCIGATPAQIRKIVMQEATLISLIGIPIGILTGTLFMKVLFYNISLLTLGFLNDMRMVISLPILISAGLLGLLSVYLSAIGPAKQAARVYPLEALKNAGSSKVENITKVKKSLFVKKLFGVVGQFASRNLQRNKKRFRITAFSMIISIILFIVFSGLVDFMQQITQLSGAQYSYSLSYDGPSSRIDDTVYRNVSKLDAVQQAYKFYRNQVDAIIPKDKINPKYYGFHKDRYIVSEGEGYRTDNNFLVSYGDNGLDALQSKLTAGKIDKEKMNQENGVIVLQKIMMMTEEGKRLILDQTQFKVGDHIKIRTIDGNHNEYQTVTVVGIVDQDLLSKKYSTGQDLSFITTPKVYSKIMGSDTYSRIFILANPDISNHPITDYLKSLTDKNAGFNYHDRVAEVAQAKNDAKTFSILLYGFIGVIVLIAFLNIVNTVSTNLILRTKEFATLKAIGMTQKEVRKMIILEGVFYGLFAAVIGIILGTTLNYGIQVLFASALDADWVFPWYSIGIAFAGSMITTIVATIGPMYRLNKVSIVDALRSEN</sequence>
<keyword evidence="5 7" id="KW-0472">Membrane</keyword>
<feature type="transmembrane region" description="Helical" evidence="7">
    <location>
        <begin position="756"/>
        <end position="783"/>
    </location>
</feature>
<comment type="subcellular location">
    <subcellularLocation>
        <location evidence="1">Cell membrane</location>
        <topology evidence="1">Multi-pass membrane protein</topology>
    </subcellularLocation>
</comment>
<feature type="transmembrane region" description="Helical" evidence="7">
    <location>
        <begin position="402"/>
        <end position="424"/>
    </location>
</feature>
<dbReference type="Proteomes" id="UP001229409">
    <property type="component" value="Unassembled WGS sequence"/>
</dbReference>
<evidence type="ECO:0000256" key="2">
    <source>
        <dbReference type="ARBA" id="ARBA00022475"/>
    </source>
</evidence>
<comment type="caution">
    <text evidence="10">The sequence shown here is derived from an EMBL/GenBank/DDBJ whole genome shotgun (WGS) entry which is preliminary data.</text>
</comment>
<feature type="transmembrane region" description="Helical" evidence="7">
    <location>
        <begin position="308"/>
        <end position="331"/>
    </location>
</feature>
<dbReference type="InterPro" id="IPR003838">
    <property type="entry name" value="ABC3_permease_C"/>
</dbReference>
<dbReference type="Pfam" id="PF02687">
    <property type="entry name" value="FtsX"/>
    <property type="match status" value="2"/>
</dbReference>
<keyword evidence="4 7" id="KW-1133">Transmembrane helix</keyword>
<feature type="domain" description="ABC3 transporter permease C-terminal" evidence="8">
    <location>
        <begin position="314"/>
        <end position="435"/>
    </location>
</feature>
<keyword evidence="3 7" id="KW-0812">Transmembrane</keyword>
<dbReference type="InterPro" id="IPR050250">
    <property type="entry name" value="Macrolide_Exporter_MacB"/>
</dbReference>
<dbReference type="InterPro" id="IPR025857">
    <property type="entry name" value="MacB_PCD"/>
</dbReference>
<proteinExistence type="inferred from homology"/>
<accession>A0AAP3ZXG6</accession>
<feature type="transmembrane region" description="Helical" evidence="7">
    <location>
        <begin position="804"/>
        <end position="825"/>
    </location>
</feature>
<name>A0AAP3ZXG6_PAEPO</name>
<evidence type="ECO:0000256" key="4">
    <source>
        <dbReference type="ARBA" id="ARBA00022989"/>
    </source>
</evidence>
<evidence type="ECO:0000256" key="7">
    <source>
        <dbReference type="SAM" id="Phobius"/>
    </source>
</evidence>
<keyword evidence="2" id="KW-1003">Cell membrane</keyword>
<evidence type="ECO:0000313" key="10">
    <source>
        <dbReference type="EMBL" id="MDH2331527.1"/>
    </source>
</evidence>
<evidence type="ECO:0000256" key="3">
    <source>
        <dbReference type="ARBA" id="ARBA00022692"/>
    </source>
</evidence>
<evidence type="ECO:0000256" key="6">
    <source>
        <dbReference type="ARBA" id="ARBA00038076"/>
    </source>
</evidence>
<dbReference type="GO" id="GO:0022857">
    <property type="term" value="F:transmembrane transporter activity"/>
    <property type="evidence" value="ECO:0007669"/>
    <property type="project" value="TreeGrafter"/>
</dbReference>
<evidence type="ECO:0000313" key="11">
    <source>
        <dbReference type="Proteomes" id="UP001229409"/>
    </source>
</evidence>
<evidence type="ECO:0000259" key="8">
    <source>
        <dbReference type="Pfam" id="PF02687"/>
    </source>
</evidence>
<feature type="transmembrane region" description="Helical" evidence="7">
    <location>
        <begin position="363"/>
        <end position="382"/>
    </location>
</feature>
<dbReference type="Pfam" id="PF12704">
    <property type="entry name" value="MacB_PCD"/>
    <property type="match status" value="1"/>
</dbReference>
<dbReference type="PANTHER" id="PTHR30572:SF4">
    <property type="entry name" value="ABC TRANSPORTER PERMEASE YTRF"/>
    <property type="match status" value="1"/>
</dbReference>
<evidence type="ECO:0000256" key="1">
    <source>
        <dbReference type="ARBA" id="ARBA00004651"/>
    </source>
</evidence>
<dbReference type="AlphaFoldDB" id="A0AAP3ZXG6"/>
<evidence type="ECO:0000256" key="5">
    <source>
        <dbReference type="ARBA" id="ARBA00023136"/>
    </source>
</evidence>
<feature type="transmembrane region" description="Helical" evidence="7">
    <location>
        <begin position="482"/>
        <end position="503"/>
    </location>
</feature>
<dbReference type="GO" id="GO:0005886">
    <property type="term" value="C:plasma membrane"/>
    <property type="evidence" value="ECO:0007669"/>
    <property type="project" value="UniProtKB-SubCell"/>
</dbReference>
<gene>
    <name evidence="10" type="ORF">QDS18_11640</name>
</gene>
<dbReference type="RefSeq" id="WP_053325480.1">
    <property type="nucleotide sequence ID" value="NZ_JARVWT010000004.1"/>
</dbReference>
<dbReference type="EMBL" id="JARVWT010000004">
    <property type="protein sequence ID" value="MDH2331527.1"/>
    <property type="molecule type" value="Genomic_DNA"/>
</dbReference>
<dbReference type="PANTHER" id="PTHR30572">
    <property type="entry name" value="MEMBRANE COMPONENT OF TRANSPORTER-RELATED"/>
    <property type="match status" value="1"/>
</dbReference>
<feature type="transmembrane region" description="Helical" evidence="7">
    <location>
        <begin position="845"/>
        <end position="866"/>
    </location>
</feature>
<protein>
    <submittedName>
        <fullName evidence="10">FtsX-like permease family protein</fullName>
    </submittedName>
</protein>
<evidence type="ECO:0000259" key="9">
    <source>
        <dbReference type="Pfam" id="PF12704"/>
    </source>
</evidence>
<organism evidence="10 11">
    <name type="scientific">Paenibacillus polymyxa</name>
    <name type="common">Bacillus polymyxa</name>
    <dbReference type="NCBI Taxonomy" id="1406"/>
    <lineage>
        <taxon>Bacteria</taxon>
        <taxon>Bacillati</taxon>
        <taxon>Bacillota</taxon>
        <taxon>Bacilli</taxon>
        <taxon>Bacillales</taxon>
        <taxon>Paenibacillaceae</taxon>
        <taxon>Paenibacillus</taxon>
    </lineage>
</organism>
<feature type="transmembrane region" description="Helical" evidence="7">
    <location>
        <begin position="21"/>
        <end position="44"/>
    </location>
</feature>